<dbReference type="SUPFAM" id="SSF50249">
    <property type="entry name" value="Nucleic acid-binding proteins"/>
    <property type="match status" value="1"/>
</dbReference>
<feature type="compositionally biased region" description="Low complexity" evidence="4">
    <location>
        <begin position="114"/>
        <end position="129"/>
    </location>
</feature>
<gene>
    <name evidence="5" type="primary">ssb</name>
    <name evidence="5" type="ORF">HMPREF1250_0520</name>
</gene>
<dbReference type="eggNOG" id="COG0629">
    <property type="taxonomic scope" value="Bacteria"/>
</dbReference>
<dbReference type="GO" id="GO:0006281">
    <property type="term" value="P:DNA repair"/>
    <property type="evidence" value="ECO:0007669"/>
    <property type="project" value="UniProtKB-UniRule"/>
</dbReference>
<dbReference type="EMBL" id="AWXA01000009">
    <property type="protein sequence ID" value="ERT61495.1"/>
    <property type="molecule type" value="Genomic_DNA"/>
</dbReference>
<comment type="caution">
    <text evidence="2">Lacks conserved residue(s) required for the propagation of feature annotation.</text>
</comment>
<dbReference type="PANTHER" id="PTHR10302">
    <property type="entry name" value="SINGLE-STRANDED DNA-BINDING PROTEIN"/>
    <property type="match status" value="1"/>
</dbReference>
<dbReference type="InterPro" id="IPR000424">
    <property type="entry name" value="Primosome_PriB/ssb"/>
</dbReference>
<dbReference type="Pfam" id="PF00436">
    <property type="entry name" value="SSB"/>
    <property type="match status" value="1"/>
</dbReference>
<evidence type="ECO:0000313" key="5">
    <source>
        <dbReference type="EMBL" id="ERT61495.1"/>
    </source>
</evidence>
<dbReference type="NCBIfam" id="TIGR00621">
    <property type="entry name" value="ssb"/>
    <property type="match status" value="1"/>
</dbReference>
<keyword evidence="2" id="KW-0227">DNA damage</keyword>
<proteinExistence type="inferred from homology"/>
<keyword evidence="6" id="KW-1185">Reference proteome</keyword>
<dbReference type="CDD" id="cd04496">
    <property type="entry name" value="SSB_OBF"/>
    <property type="match status" value="1"/>
</dbReference>
<dbReference type="PROSITE" id="PS50935">
    <property type="entry name" value="SSB"/>
    <property type="match status" value="1"/>
</dbReference>
<comment type="caution">
    <text evidence="5">The sequence shown here is derived from an EMBL/GenBank/DDBJ whole genome shotgun (WGS) entry which is preliminary data.</text>
</comment>
<evidence type="ECO:0000256" key="3">
    <source>
        <dbReference type="RuleBase" id="RU000524"/>
    </source>
</evidence>
<keyword evidence="2" id="KW-0233">DNA recombination</keyword>
<reference evidence="5 6" key="1">
    <citation type="submission" date="2013-09" db="EMBL/GenBank/DDBJ databases">
        <authorList>
            <person name="Durkin A.S."/>
            <person name="Haft D.R."/>
            <person name="McCorrison J."/>
            <person name="Torralba M."/>
            <person name="Gillis M."/>
            <person name="Haft D.H."/>
            <person name="Methe B."/>
            <person name="Sutton G."/>
            <person name="Nelson K.E."/>
        </authorList>
    </citation>
    <scope>NUCLEOTIDE SEQUENCE [LARGE SCALE GENOMIC DNA]</scope>
    <source>
        <strain evidence="5 6">BV3C16-1</strain>
    </source>
</reference>
<keyword evidence="1 2" id="KW-0238">DNA-binding</keyword>
<feature type="region of interest" description="Disordered" evidence="4">
    <location>
        <begin position="109"/>
        <end position="144"/>
    </location>
</feature>
<comment type="subunit">
    <text evidence="2">Homotetramer.</text>
</comment>
<evidence type="ECO:0000256" key="2">
    <source>
        <dbReference type="HAMAP-Rule" id="MF_00984"/>
    </source>
</evidence>
<evidence type="ECO:0000256" key="1">
    <source>
        <dbReference type="ARBA" id="ARBA00023125"/>
    </source>
</evidence>
<dbReference type="GO" id="GO:0003697">
    <property type="term" value="F:single-stranded DNA binding"/>
    <property type="evidence" value="ECO:0007669"/>
    <property type="project" value="UniProtKB-UniRule"/>
</dbReference>
<dbReference type="InterPro" id="IPR011344">
    <property type="entry name" value="ssDNA-bd"/>
</dbReference>
<dbReference type="GO" id="GO:0006310">
    <property type="term" value="P:DNA recombination"/>
    <property type="evidence" value="ECO:0007669"/>
    <property type="project" value="UniProtKB-UniRule"/>
</dbReference>
<dbReference type="RefSeq" id="WP_023053146.1">
    <property type="nucleotide sequence ID" value="NZ_AWXA01000009.1"/>
</dbReference>
<dbReference type="OrthoDB" id="9809878at2"/>
<protein>
    <recommendedName>
        <fullName evidence="2 3">Single-stranded DNA-binding protein</fullName>
        <shortName evidence="2">SSB</shortName>
    </recommendedName>
</protein>
<dbReference type="GO" id="GO:0006260">
    <property type="term" value="P:DNA replication"/>
    <property type="evidence" value="ECO:0007669"/>
    <property type="project" value="UniProtKB-UniRule"/>
</dbReference>
<dbReference type="Proteomes" id="UP000017090">
    <property type="component" value="Unassembled WGS sequence"/>
</dbReference>
<dbReference type="GO" id="GO:0009295">
    <property type="term" value="C:nucleoid"/>
    <property type="evidence" value="ECO:0007669"/>
    <property type="project" value="TreeGrafter"/>
</dbReference>
<keyword evidence="2" id="KW-0234">DNA repair</keyword>
<feature type="short sequence motif" description="Important for interaction with partner proteins" evidence="2">
    <location>
        <begin position="139"/>
        <end position="144"/>
    </location>
</feature>
<evidence type="ECO:0000256" key="4">
    <source>
        <dbReference type="SAM" id="MobiDB-lite"/>
    </source>
</evidence>
<evidence type="ECO:0000313" key="6">
    <source>
        <dbReference type="Proteomes" id="UP000017090"/>
    </source>
</evidence>
<accession>U7UQ98</accession>
<dbReference type="AlphaFoldDB" id="U7UQ98"/>
<dbReference type="HAMAP" id="MF_00984">
    <property type="entry name" value="SSB"/>
    <property type="match status" value="1"/>
</dbReference>
<dbReference type="Gene3D" id="2.40.50.140">
    <property type="entry name" value="Nucleic acid-binding proteins"/>
    <property type="match status" value="1"/>
</dbReference>
<dbReference type="PANTHER" id="PTHR10302:SF27">
    <property type="entry name" value="SINGLE-STRANDED DNA-BINDING PROTEIN"/>
    <property type="match status" value="1"/>
</dbReference>
<comment type="function">
    <text evidence="2">Plays an important role in DNA replication, recombination and repair. Binds to ssDNA and to an array of partner proteins to recruit them to their sites of action during DNA metabolism.</text>
</comment>
<sequence>MNSVQLMGNLARDPEIRFTKTGKAVARFTVACTRTYVPAGSQEQRELTDFIPCVAWGNLAESCGNNLAKGSRVFVEGRISVRSYETAEGQKRYVTEVVADFVGQTLGSDSRQFSAQPASPQQGPASSGSGFDGLGSDSDEEIPF</sequence>
<dbReference type="PATRIC" id="fig|1111454.3.peg.634"/>
<keyword evidence="2" id="KW-0235">DNA replication</keyword>
<dbReference type="InterPro" id="IPR012340">
    <property type="entry name" value="NA-bd_OB-fold"/>
</dbReference>
<name>U7UQ98_9FIRM</name>
<dbReference type="STRING" id="1111454.HMPREF1250_0520"/>
<organism evidence="5 6">
    <name type="scientific">Megasphaera vaginalis</name>
    <name type="common">ex Srinivasan et al. 2021</name>
    <dbReference type="NCBI Taxonomy" id="1111454"/>
    <lineage>
        <taxon>Bacteria</taxon>
        <taxon>Bacillati</taxon>
        <taxon>Bacillota</taxon>
        <taxon>Negativicutes</taxon>
        <taxon>Veillonellales</taxon>
        <taxon>Veillonellaceae</taxon>
        <taxon>Megasphaera</taxon>
    </lineage>
</organism>